<evidence type="ECO:0000256" key="1">
    <source>
        <dbReference type="SAM" id="MobiDB-lite"/>
    </source>
</evidence>
<dbReference type="Gene3D" id="3.30.70.270">
    <property type="match status" value="1"/>
</dbReference>
<evidence type="ECO:0000259" key="2">
    <source>
        <dbReference type="Pfam" id="PF00078"/>
    </source>
</evidence>
<dbReference type="SUPFAM" id="SSF56672">
    <property type="entry name" value="DNA/RNA polymerases"/>
    <property type="match status" value="1"/>
</dbReference>
<reference evidence="3 4" key="1">
    <citation type="submission" date="2018-09" db="EMBL/GenBank/DDBJ databases">
        <title>Genomic investigation of the strawberry pathogen Phytophthora fragariae indicates pathogenicity is determined by transcriptional variation in three key races.</title>
        <authorList>
            <person name="Adams T.M."/>
            <person name="Armitage A.D."/>
            <person name="Sobczyk M.K."/>
            <person name="Bates H.J."/>
            <person name="Dunwell J.M."/>
            <person name="Nellist C.F."/>
            <person name="Harrison R.J."/>
        </authorList>
    </citation>
    <scope>NUCLEOTIDE SEQUENCE [LARGE SCALE GENOMIC DNA]</scope>
    <source>
        <strain evidence="3 4">NOV-77</strain>
    </source>
</reference>
<dbReference type="InterPro" id="IPR043128">
    <property type="entry name" value="Rev_trsase/Diguanyl_cyclase"/>
</dbReference>
<dbReference type="PANTHER" id="PTHR33064:SF37">
    <property type="entry name" value="RIBONUCLEASE H"/>
    <property type="match status" value="1"/>
</dbReference>
<dbReference type="EMBL" id="QXFY01002843">
    <property type="protein sequence ID" value="KAE9291689.1"/>
    <property type="molecule type" value="Genomic_DNA"/>
</dbReference>
<dbReference type="Proteomes" id="UP000486351">
    <property type="component" value="Unassembled WGS sequence"/>
</dbReference>
<organism evidence="3 4">
    <name type="scientific">Phytophthora fragariae</name>
    <dbReference type="NCBI Taxonomy" id="53985"/>
    <lineage>
        <taxon>Eukaryota</taxon>
        <taxon>Sar</taxon>
        <taxon>Stramenopiles</taxon>
        <taxon>Oomycota</taxon>
        <taxon>Peronosporomycetes</taxon>
        <taxon>Peronosporales</taxon>
        <taxon>Peronosporaceae</taxon>
        <taxon>Phytophthora</taxon>
    </lineage>
</organism>
<evidence type="ECO:0000313" key="3">
    <source>
        <dbReference type="EMBL" id="KAE9291689.1"/>
    </source>
</evidence>
<dbReference type="CDD" id="cd01647">
    <property type="entry name" value="RT_LTR"/>
    <property type="match status" value="1"/>
</dbReference>
<dbReference type="Pfam" id="PF00078">
    <property type="entry name" value="RVT_1"/>
    <property type="match status" value="1"/>
</dbReference>
<comment type="caution">
    <text evidence="3">The sequence shown here is derived from an EMBL/GenBank/DDBJ whole genome shotgun (WGS) entry which is preliminary data.</text>
</comment>
<dbReference type="Gene3D" id="3.10.10.10">
    <property type="entry name" value="HIV Type 1 Reverse Transcriptase, subunit A, domain 1"/>
    <property type="match status" value="1"/>
</dbReference>
<dbReference type="AlphaFoldDB" id="A0A6G0QL93"/>
<protein>
    <recommendedName>
        <fullName evidence="2">Reverse transcriptase domain-containing protein</fullName>
    </recommendedName>
</protein>
<evidence type="ECO:0000313" key="4">
    <source>
        <dbReference type="Proteomes" id="UP000486351"/>
    </source>
</evidence>
<name>A0A6G0QL93_9STRA</name>
<sequence length="149" mass="16960">MIYPMPLINDLLEDLDKMLWYCSLDMASGFWVVTMTDRARAISAFNTPFGLFEWNRMPFGLKNAPPQIYQRMLDNALYGFTQIPSLEGDPVSKRPDPETGPDPIPTEPKDDGKKSVLGRRSYIDDILITAESWDHLCSRVEGLLDVCDE</sequence>
<dbReference type="InterPro" id="IPR000477">
    <property type="entry name" value="RT_dom"/>
</dbReference>
<dbReference type="InterPro" id="IPR043502">
    <property type="entry name" value="DNA/RNA_pol_sf"/>
</dbReference>
<accession>A0A6G0QL93</accession>
<feature type="region of interest" description="Disordered" evidence="1">
    <location>
        <begin position="85"/>
        <end position="115"/>
    </location>
</feature>
<gene>
    <name evidence="3" type="ORF">PF008_g25268</name>
</gene>
<dbReference type="InterPro" id="IPR051320">
    <property type="entry name" value="Viral_Replic_Matur_Polypro"/>
</dbReference>
<proteinExistence type="predicted"/>
<dbReference type="PANTHER" id="PTHR33064">
    <property type="entry name" value="POL PROTEIN"/>
    <property type="match status" value="1"/>
</dbReference>
<feature type="domain" description="Reverse transcriptase" evidence="2">
    <location>
        <begin position="10"/>
        <end position="136"/>
    </location>
</feature>